<gene>
    <name evidence="8" type="ORF">PV10_00588</name>
</gene>
<dbReference type="InterPro" id="IPR007219">
    <property type="entry name" value="XnlR_reg_dom"/>
</dbReference>
<evidence type="ECO:0000256" key="4">
    <source>
        <dbReference type="ARBA" id="ARBA00023163"/>
    </source>
</evidence>
<name>A0A0D1ZQ72_EXOME</name>
<accession>A0A0D1ZQ72</accession>
<dbReference type="PANTHER" id="PTHR47425">
    <property type="entry name" value="FARB-RELATED"/>
    <property type="match status" value="1"/>
</dbReference>
<dbReference type="GeneID" id="27318433"/>
<dbReference type="RefSeq" id="XP_016228341.1">
    <property type="nucleotide sequence ID" value="XM_016364692.1"/>
</dbReference>
<dbReference type="GO" id="GO:0003677">
    <property type="term" value="F:DNA binding"/>
    <property type="evidence" value="ECO:0007669"/>
    <property type="project" value="UniProtKB-KW"/>
</dbReference>
<keyword evidence="9" id="KW-1185">Reference proteome</keyword>
<dbReference type="Pfam" id="PF00172">
    <property type="entry name" value="Zn_clus"/>
    <property type="match status" value="1"/>
</dbReference>
<dbReference type="Pfam" id="PF04082">
    <property type="entry name" value="Fungal_trans"/>
    <property type="match status" value="1"/>
</dbReference>
<dbReference type="PROSITE" id="PS50048">
    <property type="entry name" value="ZN2_CY6_FUNGAL_2"/>
    <property type="match status" value="1"/>
</dbReference>
<feature type="region of interest" description="Disordered" evidence="6">
    <location>
        <begin position="1"/>
        <end position="20"/>
    </location>
</feature>
<proteinExistence type="predicted"/>
<dbReference type="VEuPathDB" id="FungiDB:PV10_00588"/>
<reference evidence="8 9" key="1">
    <citation type="submission" date="2015-01" db="EMBL/GenBank/DDBJ databases">
        <title>The Genome Sequence of Exophiala mesophila CBS40295.</title>
        <authorList>
            <consortium name="The Broad Institute Genomics Platform"/>
            <person name="Cuomo C."/>
            <person name="de Hoog S."/>
            <person name="Gorbushina A."/>
            <person name="Stielow B."/>
            <person name="Teixiera M."/>
            <person name="Abouelleil A."/>
            <person name="Chapman S.B."/>
            <person name="Priest M."/>
            <person name="Young S.K."/>
            <person name="Wortman J."/>
            <person name="Nusbaum C."/>
            <person name="Birren B."/>
        </authorList>
    </citation>
    <scope>NUCLEOTIDE SEQUENCE [LARGE SCALE GENOMIC DNA]</scope>
    <source>
        <strain evidence="8 9">CBS 40295</strain>
    </source>
</reference>
<dbReference type="OrthoDB" id="4451586at2759"/>
<dbReference type="SUPFAM" id="SSF57701">
    <property type="entry name" value="Zn2/Cys6 DNA-binding domain"/>
    <property type="match status" value="1"/>
</dbReference>
<evidence type="ECO:0000313" key="9">
    <source>
        <dbReference type="Proteomes" id="UP000054302"/>
    </source>
</evidence>
<feature type="domain" description="Zn(2)-C6 fungal-type" evidence="7">
    <location>
        <begin position="38"/>
        <end position="69"/>
    </location>
</feature>
<evidence type="ECO:0000259" key="7">
    <source>
        <dbReference type="PROSITE" id="PS50048"/>
    </source>
</evidence>
<dbReference type="CDD" id="cd12148">
    <property type="entry name" value="fungal_TF_MHR"/>
    <property type="match status" value="1"/>
</dbReference>
<dbReference type="Proteomes" id="UP000054302">
    <property type="component" value="Unassembled WGS sequence"/>
</dbReference>
<evidence type="ECO:0000313" key="8">
    <source>
        <dbReference type="EMBL" id="KIV96767.1"/>
    </source>
</evidence>
<evidence type="ECO:0000256" key="6">
    <source>
        <dbReference type="SAM" id="MobiDB-lite"/>
    </source>
</evidence>
<dbReference type="Gene3D" id="4.10.240.10">
    <property type="entry name" value="Zn(2)-C6 fungal-type DNA-binding domain"/>
    <property type="match status" value="1"/>
</dbReference>
<keyword evidence="5" id="KW-0539">Nucleus</keyword>
<dbReference type="InterPro" id="IPR052761">
    <property type="entry name" value="Fungal_Detox/Toxin_TFs"/>
</dbReference>
<dbReference type="GO" id="GO:0008270">
    <property type="term" value="F:zinc ion binding"/>
    <property type="evidence" value="ECO:0007669"/>
    <property type="project" value="InterPro"/>
</dbReference>
<dbReference type="CDD" id="cd00067">
    <property type="entry name" value="GAL4"/>
    <property type="match status" value="1"/>
</dbReference>
<dbReference type="PANTHER" id="PTHR47425:SF2">
    <property type="entry name" value="FARB-RELATED"/>
    <property type="match status" value="1"/>
</dbReference>
<evidence type="ECO:0000256" key="5">
    <source>
        <dbReference type="ARBA" id="ARBA00023242"/>
    </source>
</evidence>
<dbReference type="AlphaFoldDB" id="A0A0D1ZQ72"/>
<evidence type="ECO:0000256" key="1">
    <source>
        <dbReference type="ARBA" id="ARBA00022723"/>
    </source>
</evidence>
<dbReference type="GO" id="GO:0000981">
    <property type="term" value="F:DNA-binding transcription factor activity, RNA polymerase II-specific"/>
    <property type="evidence" value="ECO:0007669"/>
    <property type="project" value="InterPro"/>
</dbReference>
<dbReference type="HOGENOM" id="CLU_006329_2_2_1"/>
<sequence>MSHPATGNPAPMGRETVPTGGTSIAVAHKTFKRRASKACSFCQWRKIRCNVEDRHPCSNCVLESIECAITKTRQSKKSKLDHSVQASNPVQASESANAVAITADQARSVANGNGSHVQQVEPRSPENVIPIHRVPSPHDPDEVAASFPIHYPDEIVQAPSLNLTPSVNSGTSPQGTSDAMIKTSSSLGTVCLPEFLEPVPSHLPAEDIEYLHKKGCFDIPAPKFRDAILRCYSEFSHPYMPLLDLGRFLYAITDPSPNTSRISLLLFQAVMFAGSAHVDIKPLRMLGFLTRKAARKALFIKTKALYDMEYEKNRMAVIQALGLMSYWYETPDDQKNACHWLRVALYLCEREGLNRNPATMDIPEYERRIRRRIWWSFITRDPLCALGLKAPLSHYPRDHDVPELTIEDYDLGDVPLPGFNKVGVRWPPGKRRLLCLSTISQAQLNKHLYSVLSQQYKLGDYRRRAGKSDGKSSKMVLLPLTTEAARSRIDQLESSLESWRASLPSELRTTTVGSEISDSGFEPFIVIRTVLHLVYHTGLITLYRPWLRPSQPEDAFQSKVRSTVRHSAQSITELSVELHRLDLARHLPQTGISALVAAVVSHISDMLSSEESIQKAGVRGFEQCSHLLNELRENYYAADFSADFIRLLAQARKLSQKSLTGQTTLAMPENDLEDQVSAQSRFNSVLDNPDDGKRVAEVTRPLPEALFPEGTSLSYDSVALQESIGWDVPLEQRGAVEGAQHMFSFQQDNLEWELPLDFGSALQDAQVSIPGQHADEWDYYRNFRDETVRLLGDFYHDFQPVLPIEELAYTIDGFF</sequence>
<dbReference type="GO" id="GO:0006351">
    <property type="term" value="P:DNA-templated transcription"/>
    <property type="evidence" value="ECO:0007669"/>
    <property type="project" value="InterPro"/>
</dbReference>
<keyword evidence="4" id="KW-0804">Transcription</keyword>
<keyword evidence="3" id="KW-0238">DNA-binding</keyword>
<dbReference type="InterPro" id="IPR001138">
    <property type="entry name" value="Zn2Cys6_DnaBD"/>
</dbReference>
<keyword evidence="1" id="KW-0479">Metal-binding</keyword>
<organism evidence="8 9">
    <name type="scientific">Exophiala mesophila</name>
    <name type="common">Black yeast-like fungus</name>
    <dbReference type="NCBI Taxonomy" id="212818"/>
    <lineage>
        <taxon>Eukaryota</taxon>
        <taxon>Fungi</taxon>
        <taxon>Dikarya</taxon>
        <taxon>Ascomycota</taxon>
        <taxon>Pezizomycotina</taxon>
        <taxon>Eurotiomycetes</taxon>
        <taxon>Chaetothyriomycetidae</taxon>
        <taxon>Chaetothyriales</taxon>
        <taxon>Herpotrichiellaceae</taxon>
        <taxon>Exophiala</taxon>
    </lineage>
</organism>
<evidence type="ECO:0000256" key="2">
    <source>
        <dbReference type="ARBA" id="ARBA00023015"/>
    </source>
</evidence>
<dbReference type="SMART" id="SM00066">
    <property type="entry name" value="GAL4"/>
    <property type="match status" value="1"/>
</dbReference>
<dbReference type="STRING" id="212818.A0A0D1ZQ72"/>
<keyword evidence="2" id="KW-0805">Transcription regulation</keyword>
<evidence type="ECO:0000256" key="3">
    <source>
        <dbReference type="ARBA" id="ARBA00023125"/>
    </source>
</evidence>
<dbReference type="InterPro" id="IPR036864">
    <property type="entry name" value="Zn2-C6_fun-type_DNA-bd_sf"/>
</dbReference>
<dbReference type="EMBL" id="KN847520">
    <property type="protein sequence ID" value="KIV96767.1"/>
    <property type="molecule type" value="Genomic_DNA"/>
</dbReference>
<protein>
    <recommendedName>
        <fullName evidence="7">Zn(2)-C6 fungal-type domain-containing protein</fullName>
    </recommendedName>
</protein>
<dbReference type="OMA" id="WDNVECI"/>